<organism evidence="1 2">
    <name type="scientific">Linum tenue</name>
    <dbReference type="NCBI Taxonomy" id="586396"/>
    <lineage>
        <taxon>Eukaryota</taxon>
        <taxon>Viridiplantae</taxon>
        <taxon>Streptophyta</taxon>
        <taxon>Embryophyta</taxon>
        <taxon>Tracheophyta</taxon>
        <taxon>Spermatophyta</taxon>
        <taxon>Magnoliopsida</taxon>
        <taxon>eudicotyledons</taxon>
        <taxon>Gunneridae</taxon>
        <taxon>Pentapetalae</taxon>
        <taxon>rosids</taxon>
        <taxon>fabids</taxon>
        <taxon>Malpighiales</taxon>
        <taxon>Linaceae</taxon>
        <taxon>Linum</taxon>
    </lineage>
</organism>
<feature type="non-terminal residue" evidence="1">
    <location>
        <position position="63"/>
    </location>
</feature>
<keyword evidence="2" id="KW-1185">Reference proteome</keyword>
<dbReference type="AlphaFoldDB" id="A0AAV0Q058"/>
<evidence type="ECO:0000313" key="1">
    <source>
        <dbReference type="EMBL" id="CAI0476389.1"/>
    </source>
</evidence>
<comment type="caution">
    <text evidence="1">The sequence shown here is derived from an EMBL/GenBank/DDBJ whole genome shotgun (WGS) entry which is preliminary data.</text>
</comment>
<feature type="non-terminal residue" evidence="1">
    <location>
        <position position="1"/>
    </location>
</feature>
<dbReference type="Proteomes" id="UP001154282">
    <property type="component" value="Unassembled WGS sequence"/>
</dbReference>
<proteinExistence type="predicted"/>
<gene>
    <name evidence="1" type="ORF">LITE_LOCUS40765</name>
</gene>
<evidence type="ECO:0000313" key="2">
    <source>
        <dbReference type="Proteomes" id="UP001154282"/>
    </source>
</evidence>
<sequence length="63" mass="7638">FASRRNQERRRGGLDFVRREVSRVKSRLLFWRDFHSLFSRFSFSSSVLLDQLVSCQRPFLTKK</sequence>
<protein>
    <submittedName>
        <fullName evidence="1">Uncharacterized protein</fullName>
    </submittedName>
</protein>
<name>A0AAV0Q058_9ROSI</name>
<dbReference type="EMBL" id="CAMGYJ010000009">
    <property type="protein sequence ID" value="CAI0476389.1"/>
    <property type="molecule type" value="Genomic_DNA"/>
</dbReference>
<accession>A0AAV0Q058</accession>
<reference evidence="1" key="1">
    <citation type="submission" date="2022-08" db="EMBL/GenBank/DDBJ databases">
        <authorList>
            <person name="Gutierrez-Valencia J."/>
        </authorList>
    </citation>
    <scope>NUCLEOTIDE SEQUENCE</scope>
</reference>